<gene>
    <name evidence="2" type="ORF">SAMN04487775_105156</name>
</gene>
<dbReference type="PROSITE" id="PS51257">
    <property type="entry name" value="PROKAR_LIPOPROTEIN"/>
    <property type="match status" value="1"/>
</dbReference>
<sequence length="125" mass="14236">MKKFLTIIVVAITAVMLSSCVIVTSDTPKTNYYDLTCHNETKYRITDWCVVKDGRTTYAKSVDECCPITGNGGTSTMTLPEGRYVIYVSFVENPDYDDGDYIRTREFDLDTDAHIYIDKSYEPKN</sequence>
<accession>A0A1I3KTQ0</accession>
<proteinExistence type="predicted"/>
<protein>
    <recommendedName>
        <fullName evidence="4">Lipoprotein</fullName>
    </recommendedName>
</protein>
<organism evidence="2 3">
    <name type="scientific">Treponema bryantii</name>
    <dbReference type="NCBI Taxonomy" id="163"/>
    <lineage>
        <taxon>Bacteria</taxon>
        <taxon>Pseudomonadati</taxon>
        <taxon>Spirochaetota</taxon>
        <taxon>Spirochaetia</taxon>
        <taxon>Spirochaetales</taxon>
        <taxon>Treponemataceae</taxon>
        <taxon>Treponema</taxon>
    </lineage>
</organism>
<evidence type="ECO:0000313" key="2">
    <source>
        <dbReference type="EMBL" id="SFI75738.1"/>
    </source>
</evidence>
<dbReference type="AlphaFoldDB" id="A0A1I3KTQ0"/>
<feature type="signal peptide" evidence="1">
    <location>
        <begin position="1"/>
        <end position="24"/>
    </location>
</feature>
<dbReference type="RefSeq" id="WP_074931477.1">
    <property type="nucleotide sequence ID" value="NZ_FORI01000005.1"/>
</dbReference>
<evidence type="ECO:0000256" key="1">
    <source>
        <dbReference type="SAM" id="SignalP"/>
    </source>
</evidence>
<evidence type="ECO:0008006" key="4">
    <source>
        <dbReference type="Google" id="ProtNLM"/>
    </source>
</evidence>
<keyword evidence="3" id="KW-1185">Reference proteome</keyword>
<evidence type="ECO:0000313" key="3">
    <source>
        <dbReference type="Proteomes" id="UP000182737"/>
    </source>
</evidence>
<name>A0A1I3KTQ0_9SPIR</name>
<reference evidence="3" key="1">
    <citation type="submission" date="2016-10" db="EMBL/GenBank/DDBJ databases">
        <authorList>
            <person name="Varghese N."/>
            <person name="Submissions S."/>
        </authorList>
    </citation>
    <scope>NUCLEOTIDE SEQUENCE [LARGE SCALE GENOMIC DNA]</scope>
    <source>
        <strain evidence="3">XBD1002</strain>
    </source>
</reference>
<dbReference type="EMBL" id="FORI01000005">
    <property type="protein sequence ID" value="SFI75738.1"/>
    <property type="molecule type" value="Genomic_DNA"/>
</dbReference>
<feature type="chain" id="PRO_5010245982" description="Lipoprotein" evidence="1">
    <location>
        <begin position="25"/>
        <end position="125"/>
    </location>
</feature>
<keyword evidence="1" id="KW-0732">Signal</keyword>
<dbReference type="Proteomes" id="UP000182737">
    <property type="component" value="Unassembled WGS sequence"/>
</dbReference>